<reference evidence="1" key="1">
    <citation type="submission" date="2022-11" db="EMBL/GenBank/DDBJ databases">
        <authorList>
            <person name="Hyden B.L."/>
            <person name="Feng K."/>
            <person name="Yates T."/>
            <person name="Jawdy S."/>
            <person name="Smart L.B."/>
            <person name="Muchero W."/>
        </authorList>
    </citation>
    <scope>NUCLEOTIDE SEQUENCE</scope>
    <source>
        <tissue evidence="1">Shoot tip</tissue>
    </source>
</reference>
<proteinExistence type="predicted"/>
<reference evidence="1" key="2">
    <citation type="journal article" date="2023" name="Int. J. Mol. Sci.">
        <title>De Novo Assembly and Annotation of 11 Diverse Shrub Willow (Salix) Genomes Reveals Novel Gene Organization in Sex-Linked Regions.</title>
        <authorList>
            <person name="Hyden B."/>
            <person name="Feng K."/>
            <person name="Yates T.B."/>
            <person name="Jawdy S."/>
            <person name="Cereghino C."/>
            <person name="Smart L.B."/>
            <person name="Muchero W."/>
        </authorList>
    </citation>
    <scope>NUCLEOTIDE SEQUENCE</scope>
    <source>
        <tissue evidence="1">Shoot tip</tissue>
    </source>
</reference>
<accession>A0A9Q0VWT7</accession>
<dbReference type="Proteomes" id="UP001151532">
    <property type="component" value="Chromosome 16"/>
</dbReference>
<comment type="caution">
    <text evidence="1">The sequence shown here is derived from an EMBL/GenBank/DDBJ whole genome shotgun (WGS) entry which is preliminary data.</text>
</comment>
<dbReference type="EMBL" id="JAPFFK010000007">
    <property type="protein sequence ID" value="KAJ6756439.1"/>
    <property type="molecule type" value="Genomic_DNA"/>
</dbReference>
<sequence length="45" mass="5266">MKSPSECDVNSRKSSSSAEFYISNLISSYIYIWTKHRSRGDYRNT</sequence>
<organism evidence="1 2">
    <name type="scientific">Salix purpurea</name>
    <name type="common">Purple osier willow</name>
    <dbReference type="NCBI Taxonomy" id="77065"/>
    <lineage>
        <taxon>Eukaryota</taxon>
        <taxon>Viridiplantae</taxon>
        <taxon>Streptophyta</taxon>
        <taxon>Embryophyta</taxon>
        <taxon>Tracheophyta</taxon>
        <taxon>Spermatophyta</taxon>
        <taxon>Magnoliopsida</taxon>
        <taxon>eudicotyledons</taxon>
        <taxon>Gunneridae</taxon>
        <taxon>Pentapetalae</taxon>
        <taxon>rosids</taxon>
        <taxon>fabids</taxon>
        <taxon>Malpighiales</taxon>
        <taxon>Salicaceae</taxon>
        <taxon>Saliceae</taxon>
        <taxon>Salix</taxon>
    </lineage>
</organism>
<gene>
    <name evidence="1" type="ORF">OIU79_028765</name>
</gene>
<name>A0A9Q0VWT7_SALPP</name>
<dbReference type="AlphaFoldDB" id="A0A9Q0VWT7"/>
<keyword evidence="2" id="KW-1185">Reference proteome</keyword>
<protein>
    <submittedName>
        <fullName evidence="1">Uncharacterized protein</fullName>
    </submittedName>
</protein>
<evidence type="ECO:0000313" key="1">
    <source>
        <dbReference type="EMBL" id="KAJ6756439.1"/>
    </source>
</evidence>
<evidence type="ECO:0000313" key="2">
    <source>
        <dbReference type="Proteomes" id="UP001151532"/>
    </source>
</evidence>